<organism evidence="3 4">
    <name type="scientific">Marinilabilia salmonicolor</name>
    <dbReference type="NCBI Taxonomy" id="989"/>
    <lineage>
        <taxon>Bacteria</taxon>
        <taxon>Pseudomonadati</taxon>
        <taxon>Bacteroidota</taxon>
        <taxon>Bacteroidia</taxon>
        <taxon>Marinilabiliales</taxon>
        <taxon>Marinilabiliaceae</taxon>
        <taxon>Marinilabilia</taxon>
    </lineage>
</organism>
<dbReference type="InterPro" id="IPR006016">
    <property type="entry name" value="UspA"/>
</dbReference>
<dbReference type="SUPFAM" id="SSF52402">
    <property type="entry name" value="Adenine nucleotide alpha hydrolases-like"/>
    <property type="match status" value="2"/>
</dbReference>
<name>A0A368VE71_9BACT</name>
<dbReference type="PANTHER" id="PTHR46268:SF6">
    <property type="entry name" value="UNIVERSAL STRESS PROTEIN UP12"/>
    <property type="match status" value="1"/>
</dbReference>
<dbReference type="AlphaFoldDB" id="A0A368VE71"/>
<dbReference type="Proteomes" id="UP000252733">
    <property type="component" value="Unassembled WGS sequence"/>
</dbReference>
<evidence type="ECO:0000259" key="2">
    <source>
        <dbReference type="Pfam" id="PF00582"/>
    </source>
</evidence>
<dbReference type="RefSeq" id="WP_114436278.1">
    <property type="nucleotide sequence ID" value="NZ_QPIZ01000002.1"/>
</dbReference>
<dbReference type="PRINTS" id="PR01438">
    <property type="entry name" value="UNVRSLSTRESS"/>
</dbReference>
<gene>
    <name evidence="3" type="ORF">DFO77_102157</name>
</gene>
<proteinExistence type="inferred from homology"/>
<dbReference type="Gene3D" id="3.40.50.620">
    <property type="entry name" value="HUPs"/>
    <property type="match status" value="2"/>
</dbReference>
<comment type="similarity">
    <text evidence="1">Belongs to the universal stress protein A family.</text>
</comment>
<reference evidence="3 4" key="1">
    <citation type="submission" date="2018-07" db="EMBL/GenBank/DDBJ databases">
        <title>Freshwater and sediment microbial communities from various areas in North America, analyzing microbe dynamics in response to fracking.</title>
        <authorList>
            <person name="Lamendella R."/>
        </authorList>
    </citation>
    <scope>NUCLEOTIDE SEQUENCE [LARGE SCALE GENOMIC DNA]</scope>
    <source>
        <strain evidence="3 4">160A</strain>
    </source>
</reference>
<comment type="caution">
    <text evidence="3">The sequence shown here is derived from an EMBL/GenBank/DDBJ whole genome shotgun (WGS) entry which is preliminary data.</text>
</comment>
<dbReference type="PANTHER" id="PTHR46268">
    <property type="entry name" value="STRESS RESPONSE PROTEIN NHAX"/>
    <property type="match status" value="1"/>
</dbReference>
<protein>
    <submittedName>
        <fullName evidence="3">Nucleotide-binding universal stress UspA family protein</fullName>
    </submittedName>
</protein>
<evidence type="ECO:0000313" key="3">
    <source>
        <dbReference type="EMBL" id="RCW39003.1"/>
    </source>
</evidence>
<evidence type="ECO:0000256" key="1">
    <source>
        <dbReference type="ARBA" id="ARBA00008791"/>
    </source>
</evidence>
<dbReference type="EMBL" id="QPIZ01000002">
    <property type="protein sequence ID" value="RCW39003.1"/>
    <property type="molecule type" value="Genomic_DNA"/>
</dbReference>
<keyword evidence="4" id="KW-1185">Reference proteome</keyword>
<dbReference type="InterPro" id="IPR014729">
    <property type="entry name" value="Rossmann-like_a/b/a_fold"/>
</dbReference>
<sequence>MRRVLLLTDFSEIARNAAIYALKMFEKEQAHFELLNIFDVEFSGSPYIMQVKEEMAEESIRGLRKELSLLHAKFPNARIELASRFGAMTEILKKEINDYEPEIIILGCKGESALEHFLLGSTALEIIKHIHFPMLVVPKEARFEAPDKIAFATDLKDVDIPKMAAPLTHLIEAYNSELLFLNVLEEEYINRIEAEEKIAAHFPGIKLSFHFIDNEGDLCKSILKFMDENDATLLTLIRHHHSFFQRIFNPHIIQKMVRHPHHPMLILHEQS</sequence>
<accession>A0A368VE71</accession>
<dbReference type="InterPro" id="IPR006015">
    <property type="entry name" value="Universal_stress_UspA"/>
</dbReference>
<feature type="domain" description="UspA" evidence="2">
    <location>
        <begin position="1"/>
        <end position="138"/>
    </location>
</feature>
<evidence type="ECO:0000313" key="4">
    <source>
        <dbReference type="Proteomes" id="UP000252733"/>
    </source>
</evidence>
<dbReference type="Pfam" id="PF00582">
    <property type="entry name" value="Usp"/>
    <property type="match status" value="1"/>
</dbReference>
<dbReference type="CDD" id="cd00293">
    <property type="entry name" value="USP-like"/>
    <property type="match status" value="1"/>
</dbReference>